<name>A0A1I3ELG4_9PLAN</name>
<evidence type="ECO:0000313" key="1">
    <source>
        <dbReference type="EMBL" id="SFH99826.1"/>
    </source>
</evidence>
<organism evidence="1 2">
    <name type="scientific">Planctomicrobium piriforme</name>
    <dbReference type="NCBI Taxonomy" id="1576369"/>
    <lineage>
        <taxon>Bacteria</taxon>
        <taxon>Pseudomonadati</taxon>
        <taxon>Planctomycetota</taxon>
        <taxon>Planctomycetia</taxon>
        <taxon>Planctomycetales</taxon>
        <taxon>Planctomycetaceae</taxon>
        <taxon>Planctomicrobium</taxon>
    </lineage>
</organism>
<proteinExistence type="predicted"/>
<evidence type="ECO:0000313" key="2">
    <source>
        <dbReference type="Proteomes" id="UP000199518"/>
    </source>
</evidence>
<accession>A0A1I3ELG4</accession>
<gene>
    <name evidence="1" type="ORF">SAMN05421753_104277</name>
</gene>
<dbReference type="EMBL" id="FOQD01000004">
    <property type="protein sequence ID" value="SFH99826.1"/>
    <property type="molecule type" value="Genomic_DNA"/>
</dbReference>
<sequence length="62" mass="7157">MLRQIAGKARRNGPGFNFQLGNLKGQASRYSVYFMADEPIDEEMRTKLIDFLRSLKYGTINE</sequence>
<dbReference type="Proteomes" id="UP000199518">
    <property type="component" value="Unassembled WGS sequence"/>
</dbReference>
<dbReference type="STRING" id="1576369.SAMN05421753_104277"/>
<dbReference type="RefSeq" id="WP_092048699.1">
    <property type="nucleotide sequence ID" value="NZ_FOQD01000004.1"/>
</dbReference>
<reference evidence="2" key="1">
    <citation type="submission" date="2016-10" db="EMBL/GenBank/DDBJ databases">
        <authorList>
            <person name="Varghese N."/>
            <person name="Submissions S."/>
        </authorList>
    </citation>
    <scope>NUCLEOTIDE SEQUENCE [LARGE SCALE GENOMIC DNA]</scope>
    <source>
        <strain evidence="2">DSM 26348</strain>
    </source>
</reference>
<dbReference type="AlphaFoldDB" id="A0A1I3ELG4"/>
<protein>
    <submittedName>
        <fullName evidence="1">Uncharacterized protein</fullName>
    </submittedName>
</protein>
<keyword evidence="2" id="KW-1185">Reference proteome</keyword>